<evidence type="ECO:0000256" key="6">
    <source>
        <dbReference type="SAM" id="Phobius"/>
    </source>
</evidence>
<dbReference type="RefSeq" id="WP_035148576.1">
    <property type="nucleotide sequence ID" value="NZ_JAAZWO010000019.1"/>
</dbReference>
<evidence type="ECO:0000256" key="3">
    <source>
        <dbReference type="ARBA" id="ARBA00022692"/>
    </source>
</evidence>
<sequence length="320" mass="37400">MFYEKYKKIIYCSISLIIFIIFTVFIKRYFKPFFVIVIFLFLSSPIYDLLSKFEIFSKKVRGLISILFVNMIIFIFLIYIGNWLYSIKDIIIDAILKIVYTLDKLSRNLNLNFSGLNQELEKYYFNILNSDFLRKGAVYTTESIFNYFIGNIVAYFILVDKYVIFNWTKNFISPNGLRFIKEKIKDMEGILKVEILLIFVTTIETIFGLMALNIENYIMLGTLCGILDLLPYLGTIIIFIPLILYKVSIGDFIIAFGLICLYVLLFINRQIMEAKFMSNKLKIHPIFTILSLYVGLKAFGIIGMIFAPLYIIICKSILEM</sequence>
<dbReference type="Proteomes" id="UP000563151">
    <property type="component" value="Unassembled WGS sequence"/>
</dbReference>
<keyword evidence="8" id="KW-1185">Reference proteome</keyword>
<evidence type="ECO:0000256" key="2">
    <source>
        <dbReference type="ARBA" id="ARBA00009773"/>
    </source>
</evidence>
<dbReference type="EMBL" id="JAAZWO010000019">
    <property type="protein sequence ID" value="MBC2398913.1"/>
    <property type="molecule type" value="Genomic_DNA"/>
</dbReference>
<evidence type="ECO:0000313" key="8">
    <source>
        <dbReference type="Proteomes" id="UP000563151"/>
    </source>
</evidence>
<evidence type="ECO:0000313" key="7">
    <source>
        <dbReference type="EMBL" id="MBC2398913.1"/>
    </source>
</evidence>
<gene>
    <name evidence="7" type="ORF">HGG79_14185</name>
</gene>
<dbReference type="PANTHER" id="PTHR21716">
    <property type="entry name" value="TRANSMEMBRANE PROTEIN"/>
    <property type="match status" value="1"/>
</dbReference>
<evidence type="ECO:0000256" key="1">
    <source>
        <dbReference type="ARBA" id="ARBA00004141"/>
    </source>
</evidence>
<comment type="similarity">
    <text evidence="2">Belongs to the autoinducer-2 exporter (AI-2E) (TC 2.A.86) family.</text>
</comment>
<reference evidence="7 8" key="1">
    <citation type="submission" date="2020-04" db="EMBL/GenBank/DDBJ databases">
        <title>Genomic insights into acetone-butanol-ethanol (ABE) fermentation by sequencing solventogenic clostridia strains.</title>
        <authorList>
            <person name="Brown S."/>
        </authorList>
    </citation>
    <scope>NUCLEOTIDE SEQUENCE [LARGE SCALE GENOMIC DNA]</scope>
    <source>
        <strain evidence="7 8">DJ011</strain>
    </source>
</reference>
<name>A0A923EDV1_CLOTT</name>
<feature type="transmembrane region" description="Helical" evidence="6">
    <location>
        <begin position="9"/>
        <end position="26"/>
    </location>
</feature>
<organism evidence="7 8">
    <name type="scientific">Clostridium tetanomorphum</name>
    <dbReference type="NCBI Taxonomy" id="1553"/>
    <lineage>
        <taxon>Bacteria</taxon>
        <taxon>Bacillati</taxon>
        <taxon>Bacillota</taxon>
        <taxon>Clostridia</taxon>
        <taxon>Eubacteriales</taxon>
        <taxon>Clostridiaceae</taxon>
        <taxon>Clostridium</taxon>
    </lineage>
</organism>
<keyword evidence="3 6" id="KW-0812">Transmembrane</keyword>
<keyword evidence="5 6" id="KW-0472">Membrane</keyword>
<dbReference type="Pfam" id="PF01594">
    <property type="entry name" value="AI-2E_transport"/>
    <property type="match status" value="1"/>
</dbReference>
<accession>A0A923EDV1</accession>
<dbReference type="AlphaFoldDB" id="A0A923EDV1"/>
<feature type="transmembrane region" description="Helical" evidence="6">
    <location>
        <begin position="144"/>
        <end position="168"/>
    </location>
</feature>
<feature type="transmembrane region" description="Helical" evidence="6">
    <location>
        <begin position="218"/>
        <end position="245"/>
    </location>
</feature>
<feature type="transmembrane region" description="Helical" evidence="6">
    <location>
        <begin position="32"/>
        <end position="50"/>
    </location>
</feature>
<proteinExistence type="inferred from homology"/>
<comment type="caution">
    <text evidence="7">The sequence shown here is derived from an EMBL/GenBank/DDBJ whole genome shotgun (WGS) entry which is preliminary data.</text>
</comment>
<dbReference type="InterPro" id="IPR002549">
    <property type="entry name" value="AI-2E-like"/>
</dbReference>
<feature type="transmembrane region" description="Helical" evidence="6">
    <location>
        <begin position="252"/>
        <end position="272"/>
    </location>
</feature>
<feature type="transmembrane region" description="Helical" evidence="6">
    <location>
        <begin position="292"/>
        <end position="313"/>
    </location>
</feature>
<comment type="subcellular location">
    <subcellularLocation>
        <location evidence="1">Membrane</location>
        <topology evidence="1">Multi-pass membrane protein</topology>
    </subcellularLocation>
</comment>
<evidence type="ECO:0000256" key="4">
    <source>
        <dbReference type="ARBA" id="ARBA00022989"/>
    </source>
</evidence>
<dbReference type="PANTHER" id="PTHR21716:SF68">
    <property type="entry name" value="TRANSPORT PROTEIN YTVI-RELATED"/>
    <property type="match status" value="1"/>
</dbReference>
<dbReference type="GO" id="GO:0055085">
    <property type="term" value="P:transmembrane transport"/>
    <property type="evidence" value="ECO:0007669"/>
    <property type="project" value="TreeGrafter"/>
</dbReference>
<feature type="transmembrane region" description="Helical" evidence="6">
    <location>
        <begin position="62"/>
        <end position="80"/>
    </location>
</feature>
<feature type="transmembrane region" description="Helical" evidence="6">
    <location>
        <begin position="189"/>
        <end position="212"/>
    </location>
</feature>
<evidence type="ECO:0000256" key="5">
    <source>
        <dbReference type="ARBA" id="ARBA00023136"/>
    </source>
</evidence>
<dbReference type="GO" id="GO:0016020">
    <property type="term" value="C:membrane"/>
    <property type="evidence" value="ECO:0007669"/>
    <property type="project" value="UniProtKB-SubCell"/>
</dbReference>
<keyword evidence="4 6" id="KW-1133">Transmembrane helix</keyword>
<protein>
    <submittedName>
        <fullName evidence="7">AI-2E family transporter</fullName>
    </submittedName>
</protein>